<name>A0A2U8PL21_9BRAD</name>
<dbReference type="EMBL" id="CP029425">
    <property type="protein sequence ID" value="AWL98077.1"/>
    <property type="molecule type" value="Genomic_DNA"/>
</dbReference>
<sequence length="83" mass="9442">MATALNKKGVPGPRGGAWNASTIDGSRKRLNGILQYAGRIIWNRQRFIKVPETGKRISRENPREQWMTAEANDLHAHEGNWFL</sequence>
<accession>A0A2U8PL21</accession>
<dbReference type="Proteomes" id="UP000215703">
    <property type="component" value="Chromosome"/>
</dbReference>
<dbReference type="OrthoDB" id="9791494at2"/>
<organism evidence="3 4">
    <name type="scientific">Bradyrhizobium ottawaense</name>
    <dbReference type="NCBI Taxonomy" id="931866"/>
    <lineage>
        <taxon>Bacteria</taxon>
        <taxon>Pseudomonadati</taxon>
        <taxon>Pseudomonadota</taxon>
        <taxon>Alphaproteobacteria</taxon>
        <taxon>Hyphomicrobiales</taxon>
        <taxon>Nitrobacteraceae</taxon>
        <taxon>Bradyrhizobium</taxon>
    </lineage>
</organism>
<evidence type="ECO:0000259" key="2">
    <source>
        <dbReference type="Pfam" id="PF07508"/>
    </source>
</evidence>
<dbReference type="AlphaFoldDB" id="A0A2U8PL21"/>
<feature type="region of interest" description="Disordered" evidence="1">
    <location>
        <begin position="1"/>
        <end position="22"/>
    </location>
</feature>
<evidence type="ECO:0000313" key="4">
    <source>
        <dbReference type="Proteomes" id="UP000215703"/>
    </source>
</evidence>
<dbReference type="Pfam" id="PF07508">
    <property type="entry name" value="Recombinase"/>
    <property type="match status" value="1"/>
</dbReference>
<reference evidence="3 4" key="1">
    <citation type="journal article" date="2014" name="Int. J. Syst. Evol. Microbiol.">
        <title>Bradyrhizobium ottawaense sp. nov., a symbiotic nitrogen fixing bacterium from root nodules of soybeans in Canada.</title>
        <authorList>
            <person name="Yu X."/>
            <person name="Cloutier S."/>
            <person name="Tambong J.T."/>
            <person name="Bromfield E.S."/>
        </authorList>
    </citation>
    <scope>NUCLEOTIDE SEQUENCE [LARGE SCALE GENOMIC DNA]</scope>
    <source>
        <strain evidence="3 4">OO99</strain>
    </source>
</reference>
<proteinExistence type="predicted"/>
<evidence type="ECO:0000313" key="3">
    <source>
        <dbReference type="EMBL" id="AWL98077.1"/>
    </source>
</evidence>
<gene>
    <name evidence="3" type="ORF">CIT37_14655</name>
</gene>
<protein>
    <recommendedName>
        <fullName evidence="2">Recombinase domain-containing protein</fullName>
    </recommendedName>
</protein>
<dbReference type="InterPro" id="IPR011109">
    <property type="entry name" value="DNA_bind_recombinase_dom"/>
</dbReference>
<evidence type="ECO:0000256" key="1">
    <source>
        <dbReference type="SAM" id="MobiDB-lite"/>
    </source>
</evidence>
<dbReference type="GO" id="GO:0003677">
    <property type="term" value="F:DNA binding"/>
    <property type="evidence" value="ECO:0007669"/>
    <property type="project" value="InterPro"/>
</dbReference>
<dbReference type="GO" id="GO:0000150">
    <property type="term" value="F:DNA strand exchange activity"/>
    <property type="evidence" value="ECO:0007669"/>
    <property type="project" value="InterPro"/>
</dbReference>
<feature type="domain" description="Recombinase" evidence="2">
    <location>
        <begin position="2"/>
        <end position="71"/>
    </location>
</feature>
<dbReference type="KEGG" id="bot:CIT37_14655"/>
<reference evidence="3 4" key="2">
    <citation type="journal article" date="2017" name="Syst. Appl. Microbiol.">
        <title>Soybeans inoculated with root zone soils of Canadian native legumes harbour diverse and novel Bradyrhizobium spp. that possess agricultural potential.</title>
        <authorList>
            <person name="Bromfield E.S.P."/>
            <person name="Cloutier S."/>
            <person name="Tambong J.T."/>
            <person name="Tran Thi T.V."/>
        </authorList>
    </citation>
    <scope>NUCLEOTIDE SEQUENCE [LARGE SCALE GENOMIC DNA]</scope>
    <source>
        <strain evidence="3 4">OO99</strain>
    </source>
</reference>